<gene>
    <name evidence="2" type="primary">sdhD</name>
    <name evidence="2" type="ORF">GrchoCDS005</name>
</gene>
<sequence length="79" mass="9084">MFDIVWIFLRLGGILFFSGILLDVEIVVLISGLALLHMNLGLRTILTDYIHVEKVKITLLFLIRISSIEISRYLLELLL</sequence>
<keyword evidence="2" id="KW-0496">Mitochondrion</keyword>
<name>A0A2Z4N686_9FLOR</name>
<keyword evidence="1" id="KW-0812">Transmembrane</keyword>
<dbReference type="GeneID" id="37541162"/>
<dbReference type="InterPro" id="IPR034804">
    <property type="entry name" value="SQR/QFR_C/D"/>
</dbReference>
<organism evidence="2">
    <name type="scientific">Gracilaria chouae</name>
    <dbReference type="NCBI Taxonomy" id="1172980"/>
    <lineage>
        <taxon>Eukaryota</taxon>
        <taxon>Rhodophyta</taxon>
        <taxon>Florideophyceae</taxon>
        <taxon>Rhodymeniophycidae</taxon>
        <taxon>Gracilariales</taxon>
        <taxon>Gracilariaceae</taxon>
        <taxon>Gracilaria</taxon>
    </lineage>
</organism>
<evidence type="ECO:0000256" key="1">
    <source>
        <dbReference type="SAM" id="Phobius"/>
    </source>
</evidence>
<protein>
    <submittedName>
        <fullName evidence="2">SdhD</fullName>
    </submittedName>
</protein>
<dbReference type="AlphaFoldDB" id="A0A2Z4N686"/>
<accession>A0A2Z4N686</accession>
<keyword evidence="1" id="KW-0472">Membrane</keyword>
<dbReference type="Gene3D" id="1.20.1300.10">
    <property type="entry name" value="Fumarate reductase/succinate dehydrogenase, transmembrane subunit"/>
    <property type="match status" value="1"/>
</dbReference>
<dbReference type="GO" id="GO:0016020">
    <property type="term" value="C:membrane"/>
    <property type="evidence" value="ECO:0007669"/>
    <property type="project" value="InterPro"/>
</dbReference>
<feature type="transmembrane region" description="Helical" evidence="1">
    <location>
        <begin position="6"/>
        <end position="36"/>
    </location>
</feature>
<dbReference type="SUPFAM" id="SSF81343">
    <property type="entry name" value="Fumarate reductase respiratory complex transmembrane subunits"/>
    <property type="match status" value="1"/>
</dbReference>
<dbReference type="RefSeq" id="YP_009504375.1">
    <property type="nucleotide sequence ID" value="NC_038211.1"/>
</dbReference>
<dbReference type="EMBL" id="MG733298">
    <property type="protein sequence ID" value="AWX65733.1"/>
    <property type="molecule type" value="Genomic_DNA"/>
</dbReference>
<proteinExistence type="predicted"/>
<keyword evidence="1" id="KW-1133">Transmembrane helix</keyword>
<reference evidence="2" key="1">
    <citation type="submission" date="2017-12" db="EMBL/GenBank/DDBJ databases">
        <authorList>
            <person name="Hurst M.R.H."/>
        </authorList>
    </citation>
    <scope>NUCLEOTIDE SEQUENCE</scope>
</reference>
<evidence type="ECO:0000313" key="2">
    <source>
        <dbReference type="EMBL" id="AWX65733.1"/>
    </source>
</evidence>
<geneLocation type="mitochondrion" evidence="2"/>